<gene>
    <name evidence="3" type="ORF">GE300_20930</name>
</gene>
<feature type="compositionally biased region" description="Basic and acidic residues" evidence="1">
    <location>
        <begin position="9"/>
        <end position="25"/>
    </location>
</feature>
<dbReference type="Pfam" id="PF07007">
    <property type="entry name" value="LprI"/>
    <property type="match status" value="1"/>
</dbReference>
<accession>A0A6L5Z7X3</accession>
<reference evidence="3 4" key="1">
    <citation type="submission" date="2019-10" db="EMBL/GenBank/DDBJ databases">
        <title>Cognatihalovulum marinum gen. nov. sp. nov., a new member of the family Rhodobacteraceae isolated from deep seawater of the Northwest Indian Ocean.</title>
        <authorList>
            <person name="Ruan C."/>
            <person name="Wang J."/>
            <person name="Zheng X."/>
            <person name="Song L."/>
            <person name="Zhu Y."/>
            <person name="Huang Y."/>
            <person name="Lu Z."/>
            <person name="Du W."/>
            <person name="Huang L."/>
            <person name="Dai X."/>
        </authorList>
    </citation>
    <scope>NUCLEOTIDE SEQUENCE [LARGE SCALE GENOMIC DNA]</scope>
    <source>
        <strain evidence="3 4">2CG4</strain>
    </source>
</reference>
<dbReference type="InterPro" id="IPR009739">
    <property type="entry name" value="LprI-like_N"/>
</dbReference>
<dbReference type="AlphaFoldDB" id="A0A6L5Z7X3"/>
<dbReference type="Gene3D" id="1.20.1270.180">
    <property type="match status" value="1"/>
</dbReference>
<evidence type="ECO:0000313" key="3">
    <source>
        <dbReference type="EMBL" id="MSU92022.1"/>
    </source>
</evidence>
<name>A0A6L5Z7X3_9RHOB</name>
<sequence length="269" mass="29792">MNRLTPFRQELRRSVPRMRGDEEAPGRVFTPGRGARRPGRPPATLRIAPRKTEINCLSAIPLPYLPGHQDPGPERGCSSTHPFFLPAFGVPMLRTTLAILALSAAPIVTAAPAAASDIDIRAIDQCANAANSMVELEACIHWPVDACQKAASNRGADSGSGCIGRIARYWDERLNLQYETLEGLEEVRTLENPRAATSGQEAALLEMQRAWLDFRDAACGYHQMDYSRGAEAAHAHCMAVLTARQAFYLEEYVRDMVPDREYLESLMRR</sequence>
<evidence type="ECO:0000256" key="1">
    <source>
        <dbReference type="SAM" id="MobiDB-lite"/>
    </source>
</evidence>
<dbReference type="Proteomes" id="UP000474957">
    <property type="component" value="Unassembled WGS sequence"/>
</dbReference>
<feature type="domain" description="Lysozyme inhibitor LprI-like N-terminal" evidence="2">
    <location>
        <begin position="147"/>
        <end position="247"/>
    </location>
</feature>
<keyword evidence="4" id="KW-1185">Reference proteome</keyword>
<proteinExistence type="predicted"/>
<dbReference type="EMBL" id="WIND01000034">
    <property type="protein sequence ID" value="MSU92022.1"/>
    <property type="molecule type" value="Genomic_DNA"/>
</dbReference>
<protein>
    <submittedName>
        <fullName evidence="3">DUF1311 domain-containing protein</fullName>
    </submittedName>
</protein>
<feature type="region of interest" description="Disordered" evidence="1">
    <location>
        <begin position="1"/>
        <end position="44"/>
    </location>
</feature>
<evidence type="ECO:0000313" key="4">
    <source>
        <dbReference type="Proteomes" id="UP000474957"/>
    </source>
</evidence>
<evidence type="ECO:0000259" key="2">
    <source>
        <dbReference type="Pfam" id="PF07007"/>
    </source>
</evidence>
<comment type="caution">
    <text evidence="3">The sequence shown here is derived from an EMBL/GenBank/DDBJ whole genome shotgun (WGS) entry which is preliminary data.</text>
</comment>
<organism evidence="3 4">
    <name type="scientific">Halovulum marinum</name>
    <dbReference type="NCBI Taxonomy" id="2662447"/>
    <lineage>
        <taxon>Bacteria</taxon>
        <taxon>Pseudomonadati</taxon>
        <taxon>Pseudomonadota</taxon>
        <taxon>Alphaproteobacteria</taxon>
        <taxon>Rhodobacterales</taxon>
        <taxon>Paracoccaceae</taxon>
        <taxon>Halovulum</taxon>
    </lineage>
</organism>